<name>A0AAJ7W0K0_CEPCN</name>
<sequence>MIWLRLFWVKLLSPRPRTPPHKSWPGYPLETAVYLAVHLVPKMAPRSAMSRDEETLGGNRASPTPRPDDLFYEALHNGLCFHGLIHAYRWEELCTGCVSGLASDVQPLYIPHSVHYLLLDTALVFNLGRCTTCAPSVLLEHAPGACRGCVLFYEAHRDTLVRVGYGEVTLIS</sequence>
<accession>A0AAJ7W0K0</accession>
<reference evidence="2" key="1">
    <citation type="submission" date="2025-08" db="UniProtKB">
        <authorList>
            <consortium name="RefSeq"/>
        </authorList>
    </citation>
    <scope>IDENTIFICATION</scope>
</reference>
<dbReference type="GeneID" id="112494253"/>
<proteinExistence type="predicted"/>
<dbReference type="Proteomes" id="UP000694920">
    <property type="component" value="Unplaced"/>
</dbReference>
<dbReference type="AlphaFoldDB" id="A0AAJ7W0K0"/>
<evidence type="ECO:0000313" key="2">
    <source>
        <dbReference type="RefSeq" id="XP_024940100.1"/>
    </source>
</evidence>
<evidence type="ECO:0000313" key="1">
    <source>
        <dbReference type="Proteomes" id="UP000694920"/>
    </source>
</evidence>
<gene>
    <name evidence="2" type="primary">LOC112494253</name>
</gene>
<dbReference type="KEGG" id="ccin:112494253"/>
<keyword evidence="1" id="KW-1185">Reference proteome</keyword>
<dbReference type="RefSeq" id="XP_024940100.1">
    <property type="nucleotide sequence ID" value="XM_025084332.1"/>
</dbReference>
<protein>
    <submittedName>
        <fullName evidence="2">Uncharacterized protein LOC112494253</fullName>
    </submittedName>
</protein>
<organism evidence="1 2">
    <name type="scientific">Cephus cinctus</name>
    <name type="common">Wheat stem sawfly</name>
    <dbReference type="NCBI Taxonomy" id="211228"/>
    <lineage>
        <taxon>Eukaryota</taxon>
        <taxon>Metazoa</taxon>
        <taxon>Ecdysozoa</taxon>
        <taxon>Arthropoda</taxon>
        <taxon>Hexapoda</taxon>
        <taxon>Insecta</taxon>
        <taxon>Pterygota</taxon>
        <taxon>Neoptera</taxon>
        <taxon>Endopterygota</taxon>
        <taxon>Hymenoptera</taxon>
        <taxon>Cephoidea</taxon>
        <taxon>Cephidae</taxon>
        <taxon>Cephus</taxon>
    </lineage>
</organism>